<dbReference type="InterPro" id="IPR023198">
    <property type="entry name" value="PGP-like_dom2"/>
</dbReference>
<feature type="domain" description="Acyl-CoA oxidase/dehydrogenase middle" evidence="10">
    <location>
        <begin position="989"/>
        <end position="1090"/>
    </location>
</feature>
<dbReference type="SUPFAM" id="SSF47203">
    <property type="entry name" value="Acyl-CoA dehydrogenase C-terminal domain-like"/>
    <property type="match status" value="1"/>
</dbReference>
<gene>
    <name evidence="12" type="ORF">BRAFLDRAFT_127702</name>
</gene>
<evidence type="ECO:0000259" key="9">
    <source>
        <dbReference type="Pfam" id="PF01636"/>
    </source>
</evidence>
<feature type="domain" description="Acyl-CoA dehydrogenase/oxidase C-terminal" evidence="8">
    <location>
        <begin position="1102"/>
        <end position="1182"/>
    </location>
</feature>
<sequence length="1232" mass="137621">MDSLIIHIQLNNTADQWVASVVITKKVIQNKQNKEYRDGPNQNIESSEGAEGSEYDSPEDLIALANPVQKSKACDEIPQVTGRNELSEITNTYEDPESIIVLANPVQKSKACRMIHRQYLSEETIPNVDTTQSNVNIAMVQPNSYRDNIDPQTQDTMYERIIANCISEHCRLESAENANSTGANGLYHGVSNNRQNSAISRIDVLFGTRNNDVYSTLTAEHWHLQAAENATAAGTNGLYHGVSNNRQNSAISRIDVLFGIRNNDVYSTLKAEHWRLQATESATAAAFEDSKQLPPGSLFDVIRRGGDSGAWQRLERGEITQTEFIQPFSEECEKVLGQKVCVVDLMPSFGQHITEPIPAMLDAVQCIKVEGIKTALLTNNWLINRQRSFLPVDRRIFDVVVESAVERMRKPELKIYSHTLERLKVKPEEAVFLDDIGSNLKPAKEMGITTIQVESVEQALQELEAILKFPLQDGVNIRQFSHGQSNPTYYIGYGEKKMVLRKKPPGKLLPSAHAVEREYRVMKAVKEAGVPIPELVALCEDDSVIGTPFYLMEYVSGRLLKDPSLPGMEAEERKEIYSAMNEVLSKIHSVDIRKAGLEDYGKHGNYVQRQISRWGKQYEASKTHEIPAMDRLLTWLPVHAPSTDKTTVVHGDFSHLMEKLIVFFRLDNLIFHPTKPKVLAVLDWELSTLGDPISDLAYNCLQHHLPSQFPILKGLGGMELGSLGIPSDRQYMEQYCQRMGEPPVANWDFYQAFSFFRVAAILQGVYKRATQGQASSKQAISVGIMAKEAAELAWKFATREGFRVFNTPQDNSGTRHYSSLSNVHASNRGTDGIGSELRHAGHEGTPAGLVAVTPESLLEDVKNIHYKLKKFMDKHIYPNEETLEAHQNSAERWNPHPLVEELKAEAKASGLWNLFLPREADPEVKFGAGLTNVEYAHLCETMGRSVFAPEVFNCSAPDTGNMEVLVKYGSPEQQREWLDRLLDGSIRSCFAMTEPKVASSDATNIQASIVREGDTYVLNGHKWWTSGGMDPRCKLCIFMGKTDPAADRHKQQSMILVPMDTPGVKVVRPLSVFGYDDAPGGHAEVIFENVRVPAKNLLLGEGRGFEIAQGRLGPGRIHHCMRLIGSAERSLELMIDRVQERVAFGKPLANQGTIMADIAESRIEIDQARLLTLKAAHMMDTVGNKAFGGMGLSGDTPLAMFYSWARILRLADGPDEVHRQAIAKMEIRKRRK</sequence>
<evidence type="ECO:0000256" key="6">
    <source>
        <dbReference type="ARBA" id="ARBA00023002"/>
    </source>
</evidence>
<dbReference type="GO" id="GO:0050660">
    <property type="term" value="F:flavin adenine dinucleotide binding"/>
    <property type="evidence" value="ECO:0007669"/>
    <property type="project" value="InterPro"/>
</dbReference>
<dbReference type="InterPro" id="IPR006091">
    <property type="entry name" value="Acyl-CoA_Oxase/DH_mid-dom"/>
</dbReference>
<dbReference type="CDD" id="cd02603">
    <property type="entry name" value="HAD_sEH-N_like"/>
    <property type="match status" value="1"/>
</dbReference>
<dbReference type="Gene3D" id="1.20.140.10">
    <property type="entry name" value="Butyryl-CoA Dehydrogenase, subunit A, domain 3"/>
    <property type="match status" value="2"/>
</dbReference>
<dbReference type="CDD" id="cd05154">
    <property type="entry name" value="ACAD10_11_N-like"/>
    <property type="match status" value="1"/>
</dbReference>
<comment type="similarity">
    <text evidence="2">Belongs to the acyl-CoA dehydrogenase family.</text>
</comment>
<dbReference type="InterPro" id="IPR009100">
    <property type="entry name" value="AcylCoA_DH/oxidase_NM_dom_sf"/>
</dbReference>
<accession>C3ZV57</accession>
<dbReference type="GO" id="GO:0016627">
    <property type="term" value="F:oxidoreductase activity, acting on the CH-CH group of donors"/>
    <property type="evidence" value="ECO:0007669"/>
    <property type="project" value="InterPro"/>
</dbReference>
<protein>
    <recommendedName>
        <fullName evidence="13">Acyl-CoA dehydrogenase family member 10</fullName>
    </recommendedName>
</protein>
<organism>
    <name type="scientific">Branchiostoma floridae</name>
    <name type="common">Florida lancelet</name>
    <name type="synonym">Amphioxus</name>
    <dbReference type="NCBI Taxonomy" id="7739"/>
    <lineage>
        <taxon>Eukaryota</taxon>
        <taxon>Metazoa</taxon>
        <taxon>Chordata</taxon>
        <taxon>Cephalochordata</taxon>
        <taxon>Leptocardii</taxon>
        <taxon>Amphioxiformes</taxon>
        <taxon>Branchiostomatidae</taxon>
        <taxon>Branchiostoma</taxon>
    </lineage>
</organism>
<evidence type="ECO:0000259" key="8">
    <source>
        <dbReference type="Pfam" id="PF00441"/>
    </source>
</evidence>
<dbReference type="SUPFAM" id="SSF56784">
    <property type="entry name" value="HAD-like"/>
    <property type="match status" value="1"/>
</dbReference>
<dbReference type="EMBL" id="GG666687">
    <property type="protein sequence ID" value="EEN43592.1"/>
    <property type="molecule type" value="Genomic_DNA"/>
</dbReference>
<name>C3ZV57_BRAFL</name>
<dbReference type="InterPro" id="IPR036412">
    <property type="entry name" value="HAD-like_sf"/>
</dbReference>
<keyword evidence="5" id="KW-0007">Acetylation</keyword>
<feature type="region of interest" description="Disordered" evidence="7">
    <location>
        <begin position="33"/>
        <end position="55"/>
    </location>
</feature>
<dbReference type="InterPro" id="IPR041726">
    <property type="entry name" value="ACAD10_11_N"/>
</dbReference>
<feature type="domain" description="Acyl-CoA dehydrogenase/oxidase N-terminal" evidence="11">
    <location>
        <begin position="863"/>
        <end position="984"/>
    </location>
</feature>
<keyword evidence="4" id="KW-0274">FAD</keyword>
<dbReference type="InterPro" id="IPR037069">
    <property type="entry name" value="AcylCoA_DH/ox_N_sf"/>
</dbReference>
<dbReference type="AlphaFoldDB" id="C3ZV57"/>
<dbReference type="NCBIfam" id="TIGR02247">
    <property type="entry name" value="HAD-1A3-hyp"/>
    <property type="match status" value="1"/>
</dbReference>
<dbReference type="Pfam" id="PF01636">
    <property type="entry name" value="APH"/>
    <property type="match status" value="1"/>
</dbReference>
<dbReference type="PRINTS" id="PR00413">
    <property type="entry name" value="HADHALOGNASE"/>
</dbReference>
<dbReference type="Gene3D" id="3.90.1200.10">
    <property type="match status" value="1"/>
</dbReference>
<evidence type="ECO:0000256" key="3">
    <source>
        <dbReference type="ARBA" id="ARBA00022630"/>
    </source>
</evidence>
<dbReference type="Gene3D" id="3.40.50.1000">
    <property type="entry name" value="HAD superfamily/HAD-like"/>
    <property type="match status" value="1"/>
</dbReference>
<dbReference type="eggNOG" id="KOG1469">
    <property type="taxonomic scope" value="Eukaryota"/>
</dbReference>
<dbReference type="InterPro" id="IPR002575">
    <property type="entry name" value="Aminoglycoside_PTrfase"/>
</dbReference>
<proteinExistence type="inferred from homology"/>
<keyword evidence="6" id="KW-0560">Oxidoreductase</keyword>
<evidence type="ECO:0000256" key="7">
    <source>
        <dbReference type="SAM" id="MobiDB-lite"/>
    </source>
</evidence>
<dbReference type="SUPFAM" id="SSF56645">
    <property type="entry name" value="Acyl-CoA dehydrogenase NM domain-like"/>
    <property type="match status" value="1"/>
</dbReference>
<dbReference type="InterPro" id="IPR011945">
    <property type="entry name" value="HAD-SF_ppase_IA/epoxid_hydro_N"/>
</dbReference>
<dbReference type="InParanoid" id="C3ZV57"/>
<dbReference type="InterPro" id="IPR006439">
    <property type="entry name" value="HAD-SF_hydro_IA"/>
</dbReference>
<dbReference type="SUPFAM" id="SSF56112">
    <property type="entry name" value="Protein kinase-like (PK-like)"/>
    <property type="match status" value="1"/>
</dbReference>
<dbReference type="InterPro" id="IPR052898">
    <property type="entry name" value="ACAD10-like"/>
</dbReference>
<evidence type="ECO:0000256" key="4">
    <source>
        <dbReference type="ARBA" id="ARBA00022827"/>
    </source>
</evidence>
<dbReference type="Pfam" id="PF00702">
    <property type="entry name" value="Hydrolase"/>
    <property type="match status" value="1"/>
</dbReference>
<dbReference type="PANTHER" id="PTHR47829:SF3">
    <property type="entry name" value="AMINOGLYCOSIDE PHOSPHOTRANSFERASE DOMAIN-CONTAINING PROTEIN"/>
    <property type="match status" value="1"/>
</dbReference>
<feature type="domain" description="Acyl-CoA dehydrogenase/oxidase C-terminal" evidence="8">
    <location>
        <begin position="1186"/>
        <end position="1224"/>
    </location>
</feature>
<dbReference type="InterPro" id="IPR036250">
    <property type="entry name" value="AcylCo_DH-like_C"/>
</dbReference>
<dbReference type="Pfam" id="PF02770">
    <property type="entry name" value="Acyl-CoA_dh_M"/>
    <property type="match status" value="1"/>
</dbReference>
<evidence type="ECO:0000259" key="10">
    <source>
        <dbReference type="Pfam" id="PF02770"/>
    </source>
</evidence>
<dbReference type="FunFam" id="2.40.110.10:FF:000002">
    <property type="entry name" value="Acyl-CoA dehydrogenase fadE12"/>
    <property type="match status" value="1"/>
</dbReference>
<evidence type="ECO:0000256" key="1">
    <source>
        <dbReference type="ARBA" id="ARBA00001974"/>
    </source>
</evidence>
<dbReference type="STRING" id="7739.C3ZV57"/>
<dbReference type="InterPro" id="IPR009075">
    <property type="entry name" value="AcylCo_DH/oxidase_C"/>
</dbReference>
<evidence type="ECO:0000313" key="12">
    <source>
        <dbReference type="EMBL" id="EEN43592.1"/>
    </source>
</evidence>
<dbReference type="NCBIfam" id="TIGR01509">
    <property type="entry name" value="HAD-SF-IA-v3"/>
    <property type="match status" value="1"/>
</dbReference>
<evidence type="ECO:0000256" key="5">
    <source>
        <dbReference type="ARBA" id="ARBA00022990"/>
    </source>
</evidence>
<dbReference type="Pfam" id="PF02771">
    <property type="entry name" value="Acyl-CoA_dh_N"/>
    <property type="match status" value="1"/>
</dbReference>
<dbReference type="Gene3D" id="3.30.200.20">
    <property type="entry name" value="Phosphorylase Kinase, domain 1"/>
    <property type="match status" value="1"/>
</dbReference>
<evidence type="ECO:0008006" key="13">
    <source>
        <dbReference type="Google" id="ProtNLM"/>
    </source>
</evidence>
<dbReference type="InterPro" id="IPR046373">
    <property type="entry name" value="Acyl-CoA_Oxase/DH_mid-dom_sf"/>
</dbReference>
<reference evidence="12" key="1">
    <citation type="journal article" date="2008" name="Nature">
        <title>The amphioxus genome and the evolution of the chordate karyotype.</title>
        <authorList>
            <consortium name="US DOE Joint Genome Institute (JGI-PGF)"/>
            <person name="Putnam N.H."/>
            <person name="Butts T."/>
            <person name="Ferrier D.E.K."/>
            <person name="Furlong R.F."/>
            <person name="Hellsten U."/>
            <person name="Kawashima T."/>
            <person name="Robinson-Rechavi M."/>
            <person name="Shoguchi E."/>
            <person name="Terry A."/>
            <person name="Yu J.-K."/>
            <person name="Benito-Gutierrez E.L."/>
            <person name="Dubchak I."/>
            <person name="Garcia-Fernandez J."/>
            <person name="Gibson-Brown J.J."/>
            <person name="Grigoriev I.V."/>
            <person name="Horton A.C."/>
            <person name="de Jong P.J."/>
            <person name="Jurka J."/>
            <person name="Kapitonov V.V."/>
            <person name="Kohara Y."/>
            <person name="Kuroki Y."/>
            <person name="Lindquist E."/>
            <person name="Lucas S."/>
            <person name="Osoegawa K."/>
            <person name="Pennacchio L.A."/>
            <person name="Salamov A.A."/>
            <person name="Satou Y."/>
            <person name="Sauka-Spengler T."/>
            <person name="Schmutz J."/>
            <person name="Shin-I T."/>
            <person name="Toyoda A."/>
            <person name="Bronner-Fraser M."/>
            <person name="Fujiyama A."/>
            <person name="Holland L.Z."/>
            <person name="Holland P.W.H."/>
            <person name="Satoh N."/>
            <person name="Rokhsar D.S."/>
        </authorList>
    </citation>
    <scope>NUCLEOTIDE SEQUENCE [LARGE SCALE GENOMIC DNA]</scope>
    <source>
        <strain evidence="12">S238N-H82</strain>
        <tissue evidence="12">Testes</tissue>
    </source>
</reference>
<dbReference type="Pfam" id="PF00441">
    <property type="entry name" value="Acyl-CoA_dh_1"/>
    <property type="match status" value="2"/>
</dbReference>
<feature type="domain" description="Aminoglycoside phosphotransferase" evidence="9">
    <location>
        <begin position="477"/>
        <end position="700"/>
    </location>
</feature>
<dbReference type="InterPro" id="IPR023214">
    <property type="entry name" value="HAD_sf"/>
</dbReference>
<dbReference type="InterPro" id="IPR011009">
    <property type="entry name" value="Kinase-like_dom_sf"/>
</dbReference>
<dbReference type="eggNOG" id="KOG3085">
    <property type="taxonomic scope" value="Eukaryota"/>
</dbReference>
<dbReference type="InterPro" id="IPR013786">
    <property type="entry name" value="AcylCoA_DH/ox_N"/>
</dbReference>
<evidence type="ECO:0000259" key="11">
    <source>
        <dbReference type="Pfam" id="PF02771"/>
    </source>
</evidence>
<dbReference type="Gene3D" id="1.10.540.10">
    <property type="entry name" value="Acyl-CoA dehydrogenase/oxidase, N-terminal domain"/>
    <property type="match status" value="1"/>
</dbReference>
<comment type="cofactor">
    <cofactor evidence="1">
        <name>FAD</name>
        <dbReference type="ChEBI" id="CHEBI:57692"/>
    </cofactor>
</comment>
<keyword evidence="3" id="KW-0285">Flavoprotein</keyword>
<dbReference type="PANTHER" id="PTHR47829">
    <property type="entry name" value="HYDROLASE, PUTATIVE (AFU_ORTHOLOGUE AFUA_1G12880)-RELATED"/>
    <property type="match status" value="1"/>
</dbReference>
<dbReference type="Gene3D" id="1.10.150.240">
    <property type="entry name" value="Putative phosphatase, domain 2"/>
    <property type="match status" value="1"/>
</dbReference>
<dbReference type="Gene3D" id="2.40.110.10">
    <property type="entry name" value="Butyryl-CoA Dehydrogenase, subunit A, domain 2"/>
    <property type="match status" value="1"/>
</dbReference>
<evidence type="ECO:0000256" key="2">
    <source>
        <dbReference type="ARBA" id="ARBA00009347"/>
    </source>
</evidence>